<comment type="caution">
    <text evidence="1">The sequence shown here is derived from an EMBL/GenBank/DDBJ whole genome shotgun (WGS) entry which is preliminary data.</text>
</comment>
<dbReference type="EMBL" id="LAZR01002807">
    <property type="protein sequence ID" value="KKN25387.1"/>
    <property type="molecule type" value="Genomic_DNA"/>
</dbReference>
<evidence type="ECO:0000313" key="1">
    <source>
        <dbReference type="EMBL" id="KKN25387.1"/>
    </source>
</evidence>
<protein>
    <submittedName>
        <fullName evidence="1">Uncharacterized protein</fullName>
    </submittedName>
</protein>
<gene>
    <name evidence="1" type="ORF">LCGC14_0885470</name>
</gene>
<proteinExistence type="predicted"/>
<dbReference type="AlphaFoldDB" id="A0A0F9PLE1"/>
<accession>A0A0F9PLE1</accession>
<sequence>MSAEVSDSVTVIEDGKCHSGVVSAVDSTTCTVDFPDGDDGCFGFEDVINHEGETLI</sequence>
<reference evidence="1" key="1">
    <citation type="journal article" date="2015" name="Nature">
        <title>Complex archaea that bridge the gap between prokaryotes and eukaryotes.</title>
        <authorList>
            <person name="Spang A."/>
            <person name="Saw J.H."/>
            <person name="Jorgensen S.L."/>
            <person name="Zaremba-Niedzwiedzka K."/>
            <person name="Martijn J."/>
            <person name="Lind A.E."/>
            <person name="van Eijk R."/>
            <person name="Schleper C."/>
            <person name="Guy L."/>
            <person name="Ettema T.J."/>
        </authorList>
    </citation>
    <scope>NUCLEOTIDE SEQUENCE</scope>
</reference>
<organism evidence="1">
    <name type="scientific">marine sediment metagenome</name>
    <dbReference type="NCBI Taxonomy" id="412755"/>
    <lineage>
        <taxon>unclassified sequences</taxon>
        <taxon>metagenomes</taxon>
        <taxon>ecological metagenomes</taxon>
    </lineage>
</organism>
<feature type="non-terminal residue" evidence="1">
    <location>
        <position position="56"/>
    </location>
</feature>
<name>A0A0F9PLE1_9ZZZZ</name>